<dbReference type="AlphaFoldDB" id="A0A127VBH5"/>
<protein>
    <submittedName>
        <fullName evidence="1">Uncharacterized protein</fullName>
    </submittedName>
</protein>
<dbReference type="RefSeq" id="WP_068399396.1">
    <property type="nucleotide sequence ID" value="NZ_CP014504.1"/>
</dbReference>
<dbReference type="Proteomes" id="UP000071561">
    <property type="component" value="Chromosome"/>
</dbReference>
<dbReference type="OrthoDB" id="2972467at2"/>
<gene>
    <name evidence="1" type="ORF">AY601_1781</name>
</gene>
<evidence type="ECO:0000313" key="2">
    <source>
        <dbReference type="Proteomes" id="UP000071561"/>
    </source>
</evidence>
<dbReference type="EMBL" id="CP014504">
    <property type="protein sequence ID" value="AMP98693.1"/>
    <property type="molecule type" value="Genomic_DNA"/>
</dbReference>
<sequence>MTSSFLENKNKNYALSLRGMGQYPSVVVGAEFSHIKVVDKSGPISPGVLVKSLRNRLTSLGTLYTIVNGNTLGCCAEVNSANKILEKRPSLEIYKINFSKALRPRTMQVVPKCKNCKKTFN</sequence>
<accession>A0A127VBH5</accession>
<reference evidence="1 2" key="1">
    <citation type="submission" date="2016-03" db="EMBL/GenBank/DDBJ databases">
        <title>Complete genome sequence of Pedobacter cryoconitis PAMC 27485.</title>
        <authorList>
            <person name="Lee J."/>
            <person name="Kim O.-S."/>
        </authorList>
    </citation>
    <scope>NUCLEOTIDE SEQUENCE [LARGE SCALE GENOMIC DNA]</scope>
    <source>
        <strain evidence="1 2">PAMC 27485</strain>
    </source>
</reference>
<keyword evidence="2" id="KW-1185">Reference proteome</keyword>
<proteinExistence type="predicted"/>
<name>A0A127VBH5_9SPHI</name>
<dbReference type="KEGG" id="pcm:AY601_1781"/>
<organism evidence="1 2">
    <name type="scientific">Pedobacter cryoconitis</name>
    <dbReference type="NCBI Taxonomy" id="188932"/>
    <lineage>
        <taxon>Bacteria</taxon>
        <taxon>Pseudomonadati</taxon>
        <taxon>Bacteroidota</taxon>
        <taxon>Sphingobacteriia</taxon>
        <taxon>Sphingobacteriales</taxon>
        <taxon>Sphingobacteriaceae</taxon>
        <taxon>Pedobacter</taxon>
    </lineage>
</organism>
<evidence type="ECO:0000313" key="1">
    <source>
        <dbReference type="EMBL" id="AMP98693.1"/>
    </source>
</evidence>
<dbReference type="PATRIC" id="fig|188932.3.peg.1855"/>